<sequence>MQTTHSSHTATANESAQSTGERIGHDLALLDEVKTIFDMVGWFIHPDLKPLTIEEMNAVIAETWSSAR</sequence>
<reference evidence="2 3" key="1">
    <citation type="submission" date="2017-12" db="EMBL/GenBank/DDBJ databases">
        <title>Genome sequence of the active heterotrophic nitrifier-denitrifier, Cupriavidus pauculus UM1.</title>
        <authorList>
            <person name="Putonti C."/>
            <person name="Castignetti D."/>
        </authorList>
    </citation>
    <scope>NUCLEOTIDE SEQUENCE [LARGE SCALE GENOMIC DNA]</scope>
    <source>
        <strain evidence="2 3">UM1</strain>
    </source>
</reference>
<organism evidence="2 3">
    <name type="scientific">Cupriavidus pauculus</name>
    <dbReference type="NCBI Taxonomy" id="82633"/>
    <lineage>
        <taxon>Bacteria</taxon>
        <taxon>Pseudomonadati</taxon>
        <taxon>Pseudomonadota</taxon>
        <taxon>Betaproteobacteria</taxon>
        <taxon>Burkholderiales</taxon>
        <taxon>Burkholderiaceae</taxon>
        <taxon>Cupriavidus</taxon>
    </lineage>
</organism>
<evidence type="ECO:0000313" key="2">
    <source>
        <dbReference type="EMBL" id="PLP99701.1"/>
    </source>
</evidence>
<dbReference type="EMBL" id="PJRP01000006">
    <property type="protein sequence ID" value="PLP99701.1"/>
    <property type="molecule type" value="Genomic_DNA"/>
</dbReference>
<dbReference type="AlphaFoldDB" id="A0A2N5CC03"/>
<protein>
    <submittedName>
        <fullName evidence="2">Uncharacterized protein</fullName>
    </submittedName>
</protein>
<evidence type="ECO:0000313" key="3">
    <source>
        <dbReference type="Proteomes" id="UP000234341"/>
    </source>
</evidence>
<evidence type="ECO:0000256" key="1">
    <source>
        <dbReference type="SAM" id="MobiDB-lite"/>
    </source>
</evidence>
<dbReference type="RefSeq" id="WP_101682280.1">
    <property type="nucleotide sequence ID" value="NZ_PJRP01000006.1"/>
</dbReference>
<feature type="compositionally biased region" description="Polar residues" evidence="1">
    <location>
        <begin position="1"/>
        <end position="20"/>
    </location>
</feature>
<accession>A0A2N5CC03</accession>
<gene>
    <name evidence="2" type="ORF">CYJ10_14985</name>
</gene>
<dbReference type="OrthoDB" id="7190022at2"/>
<comment type="caution">
    <text evidence="2">The sequence shown here is derived from an EMBL/GenBank/DDBJ whole genome shotgun (WGS) entry which is preliminary data.</text>
</comment>
<feature type="region of interest" description="Disordered" evidence="1">
    <location>
        <begin position="1"/>
        <end position="21"/>
    </location>
</feature>
<dbReference type="Proteomes" id="UP000234341">
    <property type="component" value="Unassembled WGS sequence"/>
</dbReference>
<name>A0A2N5CC03_9BURK</name>
<proteinExistence type="predicted"/>